<dbReference type="InterPro" id="IPR007703">
    <property type="entry name" value="PIF3"/>
</dbReference>
<proteinExistence type="predicted"/>
<sequence length="239" mass="26816">MFRNPKDPSKFLFKPHKSMFTSQEIDRTSVSTAKPSNKQTLEELNKTPISNKAQKPTYYIYIICCVVALFFFIILICMIFNKKAKNVEDEKIDIKTGNLFGTGSRNCETTKTYCFEDNDCAQKCSKSGMSCIHGVCSNNINITDAENICNPEKGVIGYLVGNTALGTYEYICKSIDPAIAISVDENRMCHGDDTYQINYLSVFPSIYSCKCPDQITVPATSQKREHVECNSTYKGLITT</sequence>
<dbReference type="EMBL" id="MZ311578">
    <property type="protein sequence ID" value="UBZ25673.1"/>
    <property type="molecule type" value="Genomic_DNA"/>
</dbReference>
<evidence type="ECO:0000313" key="3">
    <source>
        <dbReference type="Proteomes" id="UP000830962"/>
    </source>
</evidence>
<keyword evidence="1" id="KW-1133">Transmembrane helix</keyword>
<evidence type="ECO:0000256" key="1">
    <source>
        <dbReference type="SAM" id="Phobius"/>
    </source>
</evidence>
<accession>A0AAE8Y3I9</accession>
<evidence type="ECO:0000313" key="2">
    <source>
        <dbReference type="EMBL" id="UBZ25673.1"/>
    </source>
</evidence>
<keyword evidence="1" id="KW-0812">Transmembrane</keyword>
<organism evidence="2 3">
    <name type="scientific">Carcinus maenas nudivirus</name>
    <dbReference type="NCBI Taxonomy" id="2880837"/>
    <lineage>
        <taxon>Viruses</taxon>
        <taxon>Viruses incertae sedis</taxon>
        <taxon>Naldaviricetes</taxon>
        <taxon>Lefavirales</taxon>
        <taxon>Nudiviridae</taxon>
        <taxon>Gammanudivirus</taxon>
        <taxon>Gammanudivirus cameanadis</taxon>
    </lineage>
</organism>
<gene>
    <name evidence="2" type="ORF">CmNV_082</name>
</gene>
<dbReference type="Proteomes" id="UP000830962">
    <property type="component" value="Segment"/>
</dbReference>
<dbReference type="Pfam" id="PF05006">
    <property type="entry name" value="PIF3"/>
    <property type="match status" value="1"/>
</dbReference>
<reference evidence="2" key="1">
    <citation type="journal article" date="2021" name="Viruses">
        <title>Identification and Full Characterisation of Two Novel Crustacean Infecting Members of the Family Nudiviridae Provides Support for Two Subfamilies.</title>
        <authorList>
            <person name="Bateman K.S."/>
            <person name="Kerr R."/>
            <person name="Stentiford G.D."/>
            <person name="Bean T.P."/>
            <person name="Hooper C."/>
            <person name="Van Eynde B."/>
            <person name="Delbare D."/>
            <person name="Bojko J."/>
            <person name="Christiaens O."/>
            <person name="Taning C.N.T."/>
            <person name="Smagghe G."/>
            <person name="van Oers M.M."/>
            <person name="van Aerle R."/>
        </authorList>
    </citation>
    <scope>NUCLEOTIDE SEQUENCE</scope>
    <source>
        <strain evidence="2">AN2</strain>
    </source>
</reference>
<keyword evidence="3" id="KW-1185">Reference proteome</keyword>
<feature type="transmembrane region" description="Helical" evidence="1">
    <location>
        <begin position="58"/>
        <end position="81"/>
    </location>
</feature>
<protein>
    <submittedName>
        <fullName evidence="2">PIF-3</fullName>
    </submittedName>
</protein>
<name>A0AAE8Y3I9_9VIRU</name>
<keyword evidence="1" id="KW-0472">Membrane</keyword>